<feature type="region of interest" description="Disordered" evidence="1">
    <location>
        <begin position="1"/>
        <end position="21"/>
    </location>
</feature>
<name>A0ABQ8ST01_PERAM</name>
<dbReference type="Proteomes" id="UP001148838">
    <property type="component" value="Unassembled WGS sequence"/>
</dbReference>
<organism evidence="2 3">
    <name type="scientific">Periplaneta americana</name>
    <name type="common">American cockroach</name>
    <name type="synonym">Blatta americana</name>
    <dbReference type="NCBI Taxonomy" id="6978"/>
    <lineage>
        <taxon>Eukaryota</taxon>
        <taxon>Metazoa</taxon>
        <taxon>Ecdysozoa</taxon>
        <taxon>Arthropoda</taxon>
        <taxon>Hexapoda</taxon>
        <taxon>Insecta</taxon>
        <taxon>Pterygota</taxon>
        <taxon>Neoptera</taxon>
        <taxon>Polyneoptera</taxon>
        <taxon>Dictyoptera</taxon>
        <taxon>Blattodea</taxon>
        <taxon>Blattoidea</taxon>
        <taxon>Blattidae</taxon>
        <taxon>Blattinae</taxon>
        <taxon>Periplaneta</taxon>
    </lineage>
</organism>
<proteinExistence type="predicted"/>
<protein>
    <submittedName>
        <fullName evidence="2">Uncharacterized protein</fullName>
    </submittedName>
</protein>
<evidence type="ECO:0000313" key="2">
    <source>
        <dbReference type="EMBL" id="KAJ4437043.1"/>
    </source>
</evidence>
<accession>A0ABQ8ST01</accession>
<keyword evidence="3" id="KW-1185">Reference proteome</keyword>
<gene>
    <name evidence="2" type="ORF">ANN_17177</name>
</gene>
<evidence type="ECO:0000313" key="3">
    <source>
        <dbReference type="Proteomes" id="UP001148838"/>
    </source>
</evidence>
<comment type="caution">
    <text evidence="2">The sequence shown here is derived from an EMBL/GenBank/DDBJ whole genome shotgun (WGS) entry which is preliminary data.</text>
</comment>
<reference evidence="2 3" key="1">
    <citation type="journal article" date="2022" name="Allergy">
        <title>Genome assembly and annotation of Periplaneta americana reveal a comprehensive cockroach allergen profile.</title>
        <authorList>
            <person name="Wang L."/>
            <person name="Xiong Q."/>
            <person name="Saelim N."/>
            <person name="Wang L."/>
            <person name="Nong W."/>
            <person name="Wan A.T."/>
            <person name="Shi M."/>
            <person name="Liu X."/>
            <person name="Cao Q."/>
            <person name="Hui J.H.L."/>
            <person name="Sookrung N."/>
            <person name="Leung T.F."/>
            <person name="Tungtrongchitr A."/>
            <person name="Tsui S.K.W."/>
        </authorList>
    </citation>
    <scope>NUCLEOTIDE SEQUENCE [LARGE SCALE GENOMIC DNA]</scope>
    <source>
        <strain evidence="2">PWHHKU_190912</strain>
    </source>
</reference>
<evidence type="ECO:0000256" key="1">
    <source>
        <dbReference type="SAM" id="MobiDB-lite"/>
    </source>
</evidence>
<dbReference type="EMBL" id="JAJSOF020000021">
    <property type="protein sequence ID" value="KAJ4437043.1"/>
    <property type="molecule type" value="Genomic_DNA"/>
</dbReference>
<sequence>MASLCEGGNERPGSLKASFAPTEAREQVPGIAYNLNMRRHFVTLLEHMCLTRLFVISHLSTDQIDPGVKRCPLDPRVTVSNSAGDDRFFMTQNPKRKPSGRNFKPCVPCCSFPAR</sequence>